<dbReference type="CDD" id="cd00037">
    <property type="entry name" value="CLECT"/>
    <property type="match status" value="1"/>
</dbReference>
<proteinExistence type="predicted"/>
<evidence type="ECO:0000259" key="2">
    <source>
        <dbReference type="PROSITE" id="PS50041"/>
    </source>
</evidence>
<organism evidence="3 4">
    <name type="scientific">Plakobranchus ocellatus</name>
    <dbReference type="NCBI Taxonomy" id="259542"/>
    <lineage>
        <taxon>Eukaryota</taxon>
        <taxon>Metazoa</taxon>
        <taxon>Spiralia</taxon>
        <taxon>Lophotrochozoa</taxon>
        <taxon>Mollusca</taxon>
        <taxon>Gastropoda</taxon>
        <taxon>Heterobranchia</taxon>
        <taxon>Euthyneura</taxon>
        <taxon>Panpulmonata</taxon>
        <taxon>Sacoglossa</taxon>
        <taxon>Placobranchoidea</taxon>
        <taxon>Plakobranchidae</taxon>
        <taxon>Plakobranchus</taxon>
    </lineage>
</organism>
<comment type="caution">
    <text evidence="3">The sequence shown here is derived from an EMBL/GenBank/DDBJ whole genome shotgun (WGS) entry which is preliminary data.</text>
</comment>
<dbReference type="InterPro" id="IPR016187">
    <property type="entry name" value="CTDL_fold"/>
</dbReference>
<dbReference type="EMBL" id="BLXT01003727">
    <property type="protein sequence ID" value="GFO03473.1"/>
    <property type="molecule type" value="Genomic_DNA"/>
</dbReference>
<dbReference type="PROSITE" id="PS50041">
    <property type="entry name" value="C_TYPE_LECTIN_2"/>
    <property type="match status" value="1"/>
</dbReference>
<name>A0AAV4A8B2_9GAST</name>
<sequence>MAWDKNAGFLFESGSGQCTPVLWIGQGSGGIVIPSGSADAPPGNLYVNSQTTIHCPDGFQEVSYGSEGHVSCLVVLLSLSYESATSKCNAMGGYLASVRTAERLQMAVGLAQGNDMWVGMDDLVQEGEYRWQEDGELLTDTERADVFKPGEPNNNGNEDCVHYRRSNDQLNDSRCSSLKNALCESPPRSVAC</sequence>
<dbReference type="SMART" id="SM00034">
    <property type="entry name" value="CLECT"/>
    <property type="match status" value="1"/>
</dbReference>
<evidence type="ECO:0000256" key="1">
    <source>
        <dbReference type="ARBA" id="ARBA00023157"/>
    </source>
</evidence>
<dbReference type="InterPro" id="IPR018378">
    <property type="entry name" value="C-type_lectin_CS"/>
</dbReference>
<dbReference type="PANTHER" id="PTHR22801">
    <property type="entry name" value="LITHOSTATHINE"/>
    <property type="match status" value="1"/>
</dbReference>
<dbReference type="Pfam" id="PF00059">
    <property type="entry name" value="Lectin_C"/>
    <property type="match status" value="1"/>
</dbReference>
<dbReference type="Proteomes" id="UP000735302">
    <property type="component" value="Unassembled WGS sequence"/>
</dbReference>
<dbReference type="InterPro" id="IPR016186">
    <property type="entry name" value="C-type_lectin-like/link_sf"/>
</dbReference>
<dbReference type="InterPro" id="IPR001304">
    <property type="entry name" value="C-type_lectin-like"/>
</dbReference>
<dbReference type="InterPro" id="IPR050801">
    <property type="entry name" value="Ca-Dep_Lectins_ImmuneDev"/>
</dbReference>
<accession>A0AAV4A8B2</accession>
<keyword evidence="4" id="KW-1185">Reference proteome</keyword>
<dbReference type="PANTHER" id="PTHR22801:SF63">
    <property type="entry name" value="C-TYPE LECTIN DOMAIN-CONTAINING PROTEIN"/>
    <property type="match status" value="1"/>
</dbReference>
<feature type="domain" description="C-type lectin" evidence="2">
    <location>
        <begin position="80"/>
        <end position="184"/>
    </location>
</feature>
<protein>
    <submittedName>
        <fullName evidence="3">C-type lectin-related protein 4</fullName>
    </submittedName>
</protein>
<evidence type="ECO:0000313" key="3">
    <source>
        <dbReference type="EMBL" id="GFO03473.1"/>
    </source>
</evidence>
<keyword evidence="1" id="KW-1015">Disulfide bond</keyword>
<gene>
    <name evidence="3" type="ORF">PoB_002997800</name>
</gene>
<dbReference type="Gene3D" id="3.10.100.10">
    <property type="entry name" value="Mannose-Binding Protein A, subunit A"/>
    <property type="match status" value="1"/>
</dbReference>
<reference evidence="3 4" key="1">
    <citation type="journal article" date="2021" name="Elife">
        <title>Chloroplast acquisition without the gene transfer in kleptoplastic sea slugs, Plakobranchus ocellatus.</title>
        <authorList>
            <person name="Maeda T."/>
            <person name="Takahashi S."/>
            <person name="Yoshida T."/>
            <person name="Shimamura S."/>
            <person name="Takaki Y."/>
            <person name="Nagai Y."/>
            <person name="Toyoda A."/>
            <person name="Suzuki Y."/>
            <person name="Arimoto A."/>
            <person name="Ishii H."/>
            <person name="Satoh N."/>
            <person name="Nishiyama T."/>
            <person name="Hasebe M."/>
            <person name="Maruyama T."/>
            <person name="Minagawa J."/>
            <person name="Obokata J."/>
            <person name="Shigenobu S."/>
        </authorList>
    </citation>
    <scope>NUCLEOTIDE SEQUENCE [LARGE SCALE GENOMIC DNA]</scope>
</reference>
<dbReference type="PROSITE" id="PS00615">
    <property type="entry name" value="C_TYPE_LECTIN_1"/>
    <property type="match status" value="1"/>
</dbReference>
<dbReference type="SUPFAM" id="SSF56436">
    <property type="entry name" value="C-type lectin-like"/>
    <property type="match status" value="1"/>
</dbReference>
<evidence type="ECO:0000313" key="4">
    <source>
        <dbReference type="Proteomes" id="UP000735302"/>
    </source>
</evidence>
<dbReference type="AlphaFoldDB" id="A0AAV4A8B2"/>